<evidence type="ECO:0000259" key="22">
    <source>
        <dbReference type="PROSITE" id="PS51669"/>
    </source>
</evidence>
<keyword evidence="10" id="KW-0067">ATP-binding</keyword>
<dbReference type="Proteomes" id="UP000054821">
    <property type="component" value="Unassembled WGS sequence"/>
</dbReference>
<dbReference type="PROSITE" id="PS00641">
    <property type="entry name" value="COMPLEX1_75K_1"/>
    <property type="match status" value="1"/>
</dbReference>
<evidence type="ECO:0000256" key="5">
    <source>
        <dbReference type="ARBA" id="ARBA00022485"/>
    </source>
</evidence>
<dbReference type="GeneID" id="29990104"/>
<evidence type="ECO:0000256" key="15">
    <source>
        <dbReference type="ARBA" id="ARBA00023027"/>
    </source>
</evidence>
<evidence type="ECO:0000256" key="2">
    <source>
        <dbReference type="ARBA" id="ARBA00001966"/>
    </source>
</evidence>
<evidence type="ECO:0000256" key="11">
    <source>
        <dbReference type="ARBA" id="ARBA00022842"/>
    </source>
</evidence>
<evidence type="ECO:0000313" key="25">
    <source>
        <dbReference type="Proteomes" id="UP000054821"/>
    </source>
</evidence>
<evidence type="ECO:0000256" key="1">
    <source>
        <dbReference type="ARBA" id="ARBA00001946"/>
    </source>
</evidence>
<dbReference type="SUPFAM" id="SSF53706">
    <property type="entry name" value="Formate dehydrogenase/DMSO reductase, domains 1-3"/>
    <property type="match status" value="1"/>
</dbReference>
<dbReference type="Gene3D" id="3.40.50.740">
    <property type="match status" value="1"/>
</dbReference>
<keyword evidence="15" id="KW-0520">NAD</keyword>
<dbReference type="PROSITE" id="PS00642">
    <property type="entry name" value="COMPLEX1_75K_2"/>
    <property type="match status" value="1"/>
</dbReference>
<comment type="cofactor">
    <cofactor evidence="2">
        <name>[4Fe-4S] cluster</name>
        <dbReference type="ChEBI" id="CHEBI:49883"/>
    </cofactor>
</comment>
<dbReference type="Pfam" id="PF13510">
    <property type="entry name" value="Fer2_4"/>
    <property type="match status" value="1"/>
</dbReference>
<keyword evidence="8" id="KW-0479">Metal-binding</keyword>
<dbReference type="Pfam" id="PF22117">
    <property type="entry name" value="Fer4_Nqo3"/>
    <property type="match status" value="1"/>
</dbReference>
<feature type="domain" description="4Fe-4S His(Cys)3-ligated-type" evidence="23">
    <location>
        <begin position="806"/>
        <end position="845"/>
    </location>
</feature>
<dbReference type="GO" id="GO:0070733">
    <property type="term" value="F:AMPylase activity"/>
    <property type="evidence" value="ECO:0007669"/>
    <property type="project" value="TreeGrafter"/>
</dbReference>
<feature type="compositionally biased region" description="Basic and acidic residues" evidence="20">
    <location>
        <begin position="357"/>
        <end position="367"/>
    </location>
</feature>
<comment type="similarity">
    <text evidence="3 19">Belongs to the complex I 75 kDa subunit family.</text>
</comment>
<dbReference type="FunFam" id="3.10.20.740:FF:000001">
    <property type="entry name" value="NADH-quinone oxidoreductase subunit G"/>
    <property type="match status" value="1"/>
</dbReference>
<dbReference type="InterPro" id="IPR000283">
    <property type="entry name" value="NADH_UbQ_OxRdtase_75kDa_su_CS"/>
</dbReference>
<dbReference type="InterPro" id="IPR019574">
    <property type="entry name" value="NADH_UbQ_OxRdtase_Gsu_4Fe4S-bd"/>
</dbReference>
<evidence type="ECO:0000256" key="16">
    <source>
        <dbReference type="ARBA" id="ARBA00031547"/>
    </source>
</evidence>
<dbReference type="GO" id="GO:0008137">
    <property type="term" value="F:NADH dehydrogenase (ubiquinone) activity"/>
    <property type="evidence" value="ECO:0007669"/>
    <property type="project" value="InterPro"/>
</dbReference>
<sequence>MQAHALKLRHTGRYISPCRLARLKARNLAPLHSSCRDSTSICDEDEVEEDPPELPPILMLQGHLYARRLITRTLPLRILGGPSTRHLTRYKGARPMASSGKQFEGVSLDELPKSWNFTASLPPDPIFPTPAASHKTPRDQIGPRQVRDALFTWVRPSEQKDPELLGVSSAALKDLGIKAGEEKTEDFRQFVAGNKLYGWDETKLEGGYPWAQCYGGFQFGQWAGQLGDGRAISLFETTNPESNIRYELQLKGAGLTPYSRFADGKAVLRSSLREFVVSEALNALKIPTTRALSLTLLPHSKVLREAMEPGAIVLRFAQSWLRLGTFDLLRARGDRDLVRKLATYIAEDVFGGWEKLPGRLESPDEPTKSPSPKRGVPASEVEGPSDAAENRFQRLYREIIRRNAVTVAHWQAYGFMNGVLNTDNTSVYGLSMDYGPFAFMDTFDPAYTPNHDDHMLRYNYKNQPTIIWWNLVRLGETLGELTGIGPQVDDETFITKGIRQEQEKELVERAETLISQAGEEYKAVFLNEYKRLMTARLGLRHFKETDFDELFSEGLDTMEALELDFNHFFRRLSTIKLADITTQDGRKQKAAIFFHKEGPPEVVGEETAKEKIAEWLEKWRVRVLEDWGEESSEVLSEETDAKRRQAMKQVNPNFVPRGWILDEVIRRVEKEGDRQVLDRITHMALHPFEDSWDGAVVDGVEYKGDAEEEQRRAAAASRAFATTPRRSAEVELTIDGKKVSIEAGSALIQACEKAGVTVPRYCYHEKLMIAGNCRMCLVEVERAPKPVASCAWPVQPGMVVKTNSPLTHKAREGVMEFLLANHPLDCPICDQGGECDLQDQSMRYGADRGRFHEIGGKRAVEDKNIGPLIKTSMNRCIQCTRCVRFANDIAGAPELGSTGRGNDLQIGTYLEKNLDTELSGNIIDLCPVGALTSKPYAFRARPWELKHTESIDVLDGLGSNIRVDSRGLEVMRVIPRLNDDVNEEWINDKTRFACDGLKTQRLTVPLIRREGKFETADWEEALTVISKAYQQTSPKANEFKIIAGALTEVESLVVAKDMANKLGSENLALDTPTGSQPIAHGVDVRSNYLFNSKIWGIEDADCILIVGSNPRHEAAVLNARIRKQWMRSDLEIGVVGETWDSTFEFEHLGADHAALKKALAGPFGKKLQGAKKPMIIVGSGVTDHVDAKAFYETVGTFVDQNAANFRTAEWDGYNVLQREASRAGAFEVGFVTPSAEVAQTKPKFVWLLGADEINEADIPKDAFVVYQGHHGDRGAQIADIVLPGAAYTEKAGTYINTEGRVQMTRAATSLPGAARTDWKILRAASEFLGAPLPYDDVAAVRDRMVEISPALAAYDVVEPVSLKQLSKVQLVEQNKGAKASNSPLKKVIDNFYFTDVISRSSPTMARCSAAKITGDPRTNFMAPGMEEDRPMGQVAYGA</sequence>
<dbReference type="NCBIfam" id="TIGR01973">
    <property type="entry name" value="NuoG"/>
    <property type="match status" value="1"/>
</dbReference>
<dbReference type="GO" id="GO:0005524">
    <property type="term" value="F:ATP binding"/>
    <property type="evidence" value="ECO:0007669"/>
    <property type="project" value="UniProtKB-KW"/>
</dbReference>
<organism evidence="24 25">
    <name type="scientific">Trichoderma gamsii</name>
    <dbReference type="NCBI Taxonomy" id="398673"/>
    <lineage>
        <taxon>Eukaryota</taxon>
        <taxon>Fungi</taxon>
        <taxon>Dikarya</taxon>
        <taxon>Ascomycota</taxon>
        <taxon>Pezizomycotina</taxon>
        <taxon>Sordariomycetes</taxon>
        <taxon>Hypocreomycetidae</taxon>
        <taxon>Hypocreales</taxon>
        <taxon>Hypocreaceae</taxon>
        <taxon>Trichoderma</taxon>
    </lineage>
</organism>
<dbReference type="InterPro" id="IPR015405">
    <property type="entry name" value="NDUFS1-like_C"/>
</dbReference>
<dbReference type="STRING" id="398673.A0A2P4Z894"/>
<keyword evidence="11" id="KW-0460">Magnesium</keyword>
<dbReference type="EMBL" id="JPDN02000067">
    <property type="protein sequence ID" value="PON20519.1"/>
    <property type="molecule type" value="Genomic_DNA"/>
</dbReference>
<comment type="caution">
    <text evidence="24">The sequence shown here is derived from an EMBL/GenBank/DDBJ whole genome shotgun (WGS) entry which is preliminary data.</text>
</comment>
<dbReference type="Pfam" id="PF10588">
    <property type="entry name" value="NADH-G_4Fe-4S_3"/>
    <property type="match status" value="1"/>
</dbReference>
<dbReference type="InterPro" id="IPR006963">
    <property type="entry name" value="Mopterin_OxRdtase_4Fe-4S_dom"/>
</dbReference>
<dbReference type="SUPFAM" id="SSF54862">
    <property type="entry name" value="4Fe-4S ferredoxins"/>
    <property type="match status" value="1"/>
</dbReference>
<keyword evidence="6" id="KW-0808">Transferase</keyword>
<evidence type="ECO:0000313" key="24">
    <source>
        <dbReference type="EMBL" id="PON20519.1"/>
    </source>
</evidence>
<evidence type="ECO:0000256" key="6">
    <source>
        <dbReference type="ARBA" id="ARBA00022679"/>
    </source>
</evidence>
<reference evidence="24 25" key="1">
    <citation type="journal article" date="2016" name="Genome Announc.">
        <title>Draft Whole-Genome Sequence of Trichoderma gamsii T6085, a Promising Biocontrol Agent of Fusarium Head Blight on Wheat.</title>
        <authorList>
            <person name="Baroncelli R."/>
            <person name="Zapparata A."/>
            <person name="Piaggeschi G."/>
            <person name="Sarrocco S."/>
            <person name="Vannacci G."/>
        </authorList>
    </citation>
    <scope>NUCLEOTIDE SEQUENCE [LARGE SCALE GENOMIC DNA]</scope>
    <source>
        <strain evidence="24 25">T6085</strain>
    </source>
</reference>
<evidence type="ECO:0000256" key="19">
    <source>
        <dbReference type="RuleBase" id="RU004523"/>
    </source>
</evidence>
<proteinExistence type="inferred from homology"/>
<evidence type="ECO:0000256" key="12">
    <source>
        <dbReference type="ARBA" id="ARBA00022967"/>
    </source>
</evidence>
<dbReference type="InterPro" id="IPR036010">
    <property type="entry name" value="2Fe-2S_ferredoxin-like_sf"/>
</dbReference>
<dbReference type="PANTHER" id="PTHR32057:SF14">
    <property type="entry name" value="PROTEIN ADENYLYLTRANSFERASE SELO, MITOCHONDRIAL"/>
    <property type="match status" value="1"/>
</dbReference>
<dbReference type="PROSITE" id="PS51085">
    <property type="entry name" value="2FE2S_FER_2"/>
    <property type="match status" value="1"/>
</dbReference>
<evidence type="ECO:0000256" key="4">
    <source>
        <dbReference type="ARBA" id="ARBA00009747"/>
    </source>
</evidence>
<dbReference type="Gene3D" id="3.30.70.20">
    <property type="match status" value="1"/>
</dbReference>
<dbReference type="InterPro" id="IPR006656">
    <property type="entry name" value="Mopterin_OxRdtase"/>
</dbReference>
<evidence type="ECO:0000256" key="3">
    <source>
        <dbReference type="ARBA" id="ARBA00005404"/>
    </source>
</evidence>
<dbReference type="PROSITE" id="PS51669">
    <property type="entry name" value="4FE4S_MOW_BIS_MGD"/>
    <property type="match status" value="1"/>
</dbReference>
<dbReference type="GO" id="GO:0051539">
    <property type="term" value="F:4 iron, 4 sulfur cluster binding"/>
    <property type="evidence" value="ECO:0007669"/>
    <property type="project" value="UniProtKB-KW"/>
</dbReference>
<evidence type="ECO:0000256" key="17">
    <source>
        <dbReference type="ARBA" id="ARBA00034078"/>
    </source>
</evidence>
<dbReference type="Gene3D" id="3.10.20.740">
    <property type="match status" value="1"/>
</dbReference>
<keyword evidence="25" id="KW-1185">Reference proteome</keyword>
<evidence type="ECO:0000256" key="18">
    <source>
        <dbReference type="ARBA" id="ARBA00070722"/>
    </source>
</evidence>
<keyword evidence="12" id="KW-1278">Translocase</keyword>
<dbReference type="InterPro" id="IPR010228">
    <property type="entry name" value="NADH_UbQ_OxRdtase_Gsu"/>
</dbReference>
<dbReference type="GO" id="GO:0005739">
    <property type="term" value="C:mitochondrion"/>
    <property type="evidence" value="ECO:0007669"/>
    <property type="project" value="TreeGrafter"/>
</dbReference>
<feature type="domain" description="2Fe-2S ferredoxin-type" evidence="21">
    <location>
        <begin position="728"/>
        <end position="806"/>
    </location>
</feature>
<dbReference type="GO" id="GO:0046872">
    <property type="term" value="F:metal ion binding"/>
    <property type="evidence" value="ECO:0007669"/>
    <property type="project" value="UniProtKB-KW"/>
</dbReference>
<keyword evidence="9" id="KW-0547">Nucleotide-binding</keyword>
<dbReference type="PROSITE" id="PS00643">
    <property type="entry name" value="COMPLEX1_75K_3"/>
    <property type="match status" value="1"/>
</dbReference>
<dbReference type="PANTHER" id="PTHR32057">
    <property type="entry name" value="PROTEIN ADENYLYLTRANSFERASE SELO, MITOCHONDRIAL"/>
    <property type="match status" value="1"/>
</dbReference>
<dbReference type="GO" id="GO:0016651">
    <property type="term" value="F:oxidoreductase activity, acting on NAD(P)H"/>
    <property type="evidence" value="ECO:0007669"/>
    <property type="project" value="InterPro"/>
</dbReference>
<dbReference type="InterPro" id="IPR003846">
    <property type="entry name" value="SelO"/>
</dbReference>
<dbReference type="CDD" id="cd00207">
    <property type="entry name" value="fer2"/>
    <property type="match status" value="1"/>
</dbReference>
<dbReference type="Pfam" id="PF00384">
    <property type="entry name" value="Molybdopterin"/>
    <property type="match status" value="1"/>
</dbReference>
<dbReference type="FunFam" id="3.40.50.740:FF:000033">
    <property type="entry name" value="NUAM protein"/>
    <property type="match status" value="1"/>
</dbReference>
<dbReference type="GO" id="GO:0016020">
    <property type="term" value="C:membrane"/>
    <property type="evidence" value="ECO:0007669"/>
    <property type="project" value="InterPro"/>
</dbReference>
<evidence type="ECO:0000256" key="7">
    <source>
        <dbReference type="ARBA" id="ARBA00022695"/>
    </source>
</evidence>
<evidence type="ECO:0000256" key="9">
    <source>
        <dbReference type="ARBA" id="ARBA00022741"/>
    </source>
</evidence>
<evidence type="ECO:0000256" key="8">
    <source>
        <dbReference type="ARBA" id="ARBA00022723"/>
    </source>
</evidence>
<evidence type="ECO:0000256" key="10">
    <source>
        <dbReference type="ARBA" id="ARBA00022840"/>
    </source>
</evidence>
<gene>
    <name evidence="24" type="ORF">TGAM01_v210620</name>
</gene>
<feature type="region of interest" description="Disordered" evidence="20">
    <location>
        <begin position="357"/>
        <end position="386"/>
    </location>
</feature>
<dbReference type="Pfam" id="PF22151">
    <property type="entry name" value="Fer4_NDSU1"/>
    <property type="match status" value="1"/>
</dbReference>
<dbReference type="InterPro" id="IPR001041">
    <property type="entry name" value="2Fe-2S_ferredoxin-type"/>
</dbReference>
<dbReference type="RefSeq" id="XP_018656771.1">
    <property type="nucleotide sequence ID" value="XM_018810021.1"/>
</dbReference>
<evidence type="ECO:0000259" key="23">
    <source>
        <dbReference type="PROSITE" id="PS51839"/>
    </source>
</evidence>
<evidence type="ECO:0000256" key="13">
    <source>
        <dbReference type="ARBA" id="ARBA00023004"/>
    </source>
</evidence>
<dbReference type="Pfam" id="PF09326">
    <property type="entry name" value="NADH_dhqG_C"/>
    <property type="match status" value="1"/>
</dbReference>
<dbReference type="Gene3D" id="3.30.200.210">
    <property type="match status" value="1"/>
</dbReference>
<keyword evidence="5" id="KW-0004">4Fe-4S</keyword>
<dbReference type="FunFam" id="3.30.70.20:FF:000002">
    <property type="entry name" value="NADH-ubiquinone oxidoreductase 75 kDa subunit"/>
    <property type="match status" value="1"/>
</dbReference>
<feature type="domain" description="4Fe-4S Mo/W bis-MGD-type" evidence="22">
    <location>
        <begin position="945"/>
        <end position="1001"/>
    </location>
</feature>
<name>A0A2P4Z894_9HYPO</name>
<evidence type="ECO:0000256" key="20">
    <source>
        <dbReference type="SAM" id="MobiDB-lite"/>
    </source>
</evidence>
<comment type="similarity">
    <text evidence="4">Belongs to the SELO family.</text>
</comment>
<keyword evidence="7" id="KW-0548">Nucleotidyltransferase</keyword>
<dbReference type="Pfam" id="PF02696">
    <property type="entry name" value="SelO"/>
    <property type="match status" value="1"/>
</dbReference>
<dbReference type="GO" id="GO:0042773">
    <property type="term" value="P:ATP synthesis coupled electron transport"/>
    <property type="evidence" value="ECO:0007669"/>
    <property type="project" value="InterPro"/>
</dbReference>
<evidence type="ECO:0000259" key="21">
    <source>
        <dbReference type="PROSITE" id="PS51085"/>
    </source>
</evidence>
<dbReference type="PROSITE" id="PS51839">
    <property type="entry name" value="4FE4S_HC3"/>
    <property type="match status" value="1"/>
</dbReference>
<evidence type="ECO:0000256" key="14">
    <source>
        <dbReference type="ARBA" id="ARBA00023014"/>
    </source>
</evidence>
<dbReference type="HAMAP" id="MF_00692">
    <property type="entry name" value="SelO"/>
    <property type="match status" value="1"/>
</dbReference>
<protein>
    <recommendedName>
        <fullName evidence="18">NADH-ubiquinone oxidoreductase 78 kDa subunit, mitochondrial</fullName>
    </recommendedName>
    <alternativeName>
        <fullName evidence="16">Selenoprotein O</fullName>
    </alternativeName>
</protein>
<keyword evidence="14" id="KW-0411">Iron-sulfur</keyword>
<dbReference type="InterPro" id="IPR054351">
    <property type="entry name" value="NADH_UbQ_OxRdtase_ferredoxin"/>
</dbReference>
<dbReference type="SMART" id="SM00929">
    <property type="entry name" value="NADH-G_4Fe-4S_3"/>
    <property type="match status" value="1"/>
</dbReference>
<dbReference type="CDD" id="cd02773">
    <property type="entry name" value="MopB_Res-Cmplx1_Nad11"/>
    <property type="match status" value="1"/>
</dbReference>
<comment type="cofactor">
    <cofactor evidence="17">
        <name>[2Fe-2S] cluster</name>
        <dbReference type="ChEBI" id="CHEBI:190135"/>
    </cofactor>
</comment>
<keyword evidence="13" id="KW-0408">Iron</keyword>
<dbReference type="SUPFAM" id="SSF54292">
    <property type="entry name" value="2Fe-2S ferredoxin-like"/>
    <property type="match status" value="1"/>
</dbReference>
<dbReference type="FunFam" id="3.30.200.210:FF:000002">
    <property type="entry name" value="NADH-ubiquinone oxidoreductase 75 kDa subunit"/>
    <property type="match status" value="1"/>
</dbReference>
<comment type="cofactor">
    <cofactor evidence="1">
        <name>Mg(2+)</name>
        <dbReference type="ChEBI" id="CHEBI:18420"/>
    </cofactor>
</comment>
<accession>A0A2P4Z894</accession>